<dbReference type="Pfam" id="PF00009">
    <property type="entry name" value="GTP_EFTU"/>
    <property type="match status" value="1"/>
</dbReference>
<comment type="similarity">
    <text evidence="2">Belongs to the TRAFAC class translation factor GTPase superfamily. Classic translation factor GTPase family. EF-Tu/EF-1A subfamily.</text>
</comment>
<feature type="compositionally biased region" description="Basic and acidic residues" evidence="11">
    <location>
        <begin position="231"/>
        <end position="247"/>
    </location>
</feature>
<sequence length="670" mass="73802">MSRHRNVRSMKYSDEYDGYDDVYGHSVEEDCALSPSDAAFMFDRSVRPQFSSFLRDEEDIAEEEEQPLPEGDAKFAMERLNETDQAKLLSCLEEIRNVIGDTVQEQTAIEVIIAENYDLPKALDVLLNSKLPPVAPTLAKQEIIDVPKPQRLTSIRSERARAMQESIPVVTIVSSPAKSNVVKGFLVPENEDTNKDENKTSRSSSPSVASDVASIKSKAEASIPPSKKNNPKADEQFKKERGDSKEQLHMVVTGHVDAGKSTLMGHLLYKLGHVSSKTMHKYEQESKKIGKQSFIYAWILDETGEERSRGITMDVGQSKFETATKTVTLLDAPGHKDFIPNMITGAAQADVALLVVDSTRGEFETGFESGGQTREHALLVRSLGVSQLCIVVNKLDTVGWSEDRFREISTKLGSFLKQAGFKEREVTFVPCSGLTGENLVEKSTNEELTKWYKGPSLIEVIDKFVCPARPVSKPLRISVNDIYKGTGAGFCVSGRVETGMVQAGDKISVLPQNEIATVKAISIDDLPSQSAFAGDCVSLTIANFDQQNIAVGYILCDPAYPVPVSSKFEARIVVFNTTVPITKGYPVVLHIQCLSEQAVITKLVSQLNKSTGDVIKRRPRCLLKNNNAVVVIETTKPICLELYRDMKELGRFMLRVSGVTIAAGLITQIL</sequence>
<dbReference type="GO" id="GO:0005737">
    <property type="term" value="C:cytoplasm"/>
    <property type="evidence" value="ECO:0007669"/>
    <property type="project" value="UniProtKB-SubCell"/>
</dbReference>
<keyword evidence="14" id="KW-1185">Reference proteome</keyword>
<evidence type="ECO:0000256" key="4">
    <source>
        <dbReference type="ARBA" id="ARBA00022553"/>
    </source>
</evidence>
<dbReference type="PROSITE" id="PS51722">
    <property type="entry name" value="G_TR_2"/>
    <property type="match status" value="1"/>
</dbReference>
<dbReference type="InterPro" id="IPR037189">
    <property type="entry name" value="HBS1-like_N_sf"/>
</dbReference>
<keyword evidence="4" id="KW-0597">Phosphoprotein</keyword>
<evidence type="ECO:0000256" key="8">
    <source>
        <dbReference type="ARBA" id="ARBA00022917"/>
    </source>
</evidence>
<dbReference type="CDD" id="cd16267">
    <property type="entry name" value="HBS1-like_II"/>
    <property type="match status" value="1"/>
</dbReference>
<dbReference type="EnsemblMetazoa" id="XM_014396767.2">
    <property type="protein sequence ID" value="XP_014252253.1"/>
    <property type="gene ID" value="LOC106668231"/>
</dbReference>
<keyword evidence="9" id="KW-0342">GTP-binding</keyword>
<dbReference type="InterPro" id="IPR015033">
    <property type="entry name" value="HBS1-like_N"/>
</dbReference>
<evidence type="ECO:0000256" key="2">
    <source>
        <dbReference type="ARBA" id="ARBA00007249"/>
    </source>
</evidence>
<dbReference type="GO" id="GO:0006417">
    <property type="term" value="P:regulation of translation"/>
    <property type="evidence" value="ECO:0007669"/>
    <property type="project" value="UniProtKB-KW"/>
</dbReference>
<feature type="compositionally biased region" description="Low complexity" evidence="11">
    <location>
        <begin position="201"/>
        <end position="214"/>
    </location>
</feature>
<name>A0A8I6RYN0_CIMLE</name>
<dbReference type="CDD" id="cd01883">
    <property type="entry name" value="EF1_alpha"/>
    <property type="match status" value="1"/>
</dbReference>
<proteinExistence type="inferred from homology"/>
<dbReference type="CDD" id="cd04093">
    <property type="entry name" value="HBS1_C_III"/>
    <property type="match status" value="1"/>
</dbReference>
<dbReference type="Gene3D" id="3.40.50.300">
    <property type="entry name" value="P-loop containing nucleotide triphosphate hydrolases"/>
    <property type="match status" value="1"/>
</dbReference>
<protein>
    <recommendedName>
        <fullName evidence="12">Tr-type G domain-containing protein</fullName>
    </recommendedName>
</protein>
<dbReference type="InterPro" id="IPR009000">
    <property type="entry name" value="Transl_B-barrel_sf"/>
</dbReference>
<evidence type="ECO:0000313" key="13">
    <source>
        <dbReference type="EnsemblMetazoa" id="XP_014252253.1"/>
    </source>
</evidence>
<keyword evidence="6" id="KW-0378">Hydrolase</keyword>
<dbReference type="InterPro" id="IPR000795">
    <property type="entry name" value="T_Tr_GTP-bd_dom"/>
</dbReference>
<dbReference type="Pfam" id="PF08938">
    <property type="entry name" value="HBS1_N"/>
    <property type="match status" value="1"/>
</dbReference>
<feature type="domain" description="Tr-type G" evidence="12">
    <location>
        <begin position="245"/>
        <end position="471"/>
    </location>
</feature>
<dbReference type="OMA" id="VVQITCH"/>
<dbReference type="InterPro" id="IPR054696">
    <property type="entry name" value="GTP-eEF1A_C"/>
</dbReference>
<dbReference type="RefSeq" id="XP_014252253.1">
    <property type="nucleotide sequence ID" value="XM_014396767.2"/>
</dbReference>
<feature type="region of interest" description="Disordered" evidence="11">
    <location>
        <begin position="185"/>
        <end position="247"/>
    </location>
</feature>
<dbReference type="PANTHER" id="PTHR23115">
    <property type="entry name" value="TRANSLATION FACTOR"/>
    <property type="match status" value="1"/>
</dbReference>
<keyword evidence="5" id="KW-0547">Nucleotide-binding</keyword>
<dbReference type="Pfam" id="PF22594">
    <property type="entry name" value="GTP-eEF1A_C"/>
    <property type="match status" value="1"/>
</dbReference>
<keyword evidence="7" id="KW-0810">Translation regulation</keyword>
<evidence type="ECO:0000256" key="11">
    <source>
        <dbReference type="SAM" id="MobiDB-lite"/>
    </source>
</evidence>
<evidence type="ECO:0000256" key="10">
    <source>
        <dbReference type="ARBA" id="ARBA00049117"/>
    </source>
</evidence>
<evidence type="ECO:0000259" key="12">
    <source>
        <dbReference type="PROSITE" id="PS51722"/>
    </source>
</evidence>
<keyword evidence="8" id="KW-0648">Protein biosynthesis</keyword>
<dbReference type="PRINTS" id="PR00315">
    <property type="entry name" value="ELONGATNFCT"/>
</dbReference>
<dbReference type="GO" id="GO:0006412">
    <property type="term" value="P:translation"/>
    <property type="evidence" value="ECO:0007669"/>
    <property type="project" value="UniProtKB-KW"/>
</dbReference>
<evidence type="ECO:0000256" key="7">
    <source>
        <dbReference type="ARBA" id="ARBA00022845"/>
    </source>
</evidence>
<dbReference type="InterPro" id="IPR050100">
    <property type="entry name" value="TRAFAC_GTPase_members"/>
</dbReference>
<dbReference type="FunFam" id="2.40.30.10:FF:000035">
    <property type="entry name" value="HBS1-like translational GTPase"/>
    <property type="match status" value="1"/>
</dbReference>
<evidence type="ECO:0000313" key="14">
    <source>
        <dbReference type="Proteomes" id="UP000494040"/>
    </source>
</evidence>
<dbReference type="Gene3D" id="2.40.30.10">
    <property type="entry name" value="Translation factors"/>
    <property type="match status" value="2"/>
</dbReference>
<dbReference type="AlphaFoldDB" id="A0A8I6RYN0"/>
<dbReference type="GO" id="GO:0005525">
    <property type="term" value="F:GTP binding"/>
    <property type="evidence" value="ECO:0007669"/>
    <property type="project" value="UniProtKB-KW"/>
</dbReference>
<dbReference type="GeneID" id="106668231"/>
<dbReference type="InterPro" id="IPR027417">
    <property type="entry name" value="P-loop_NTPase"/>
</dbReference>
<evidence type="ECO:0000256" key="1">
    <source>
        <dbReference type="ARBA" id="ARBA00004496"/>
    </source>
</evidence>
<evidence type="ECO:0000256" key="3">
    <source>
        <dbReference type="ARBA" id="ARBA00022490"/>
    </source>
</evidence>
<comment type="subcellular location">
    <subcellularLocation>
        <location evidence="1">Cytoplasm</location>
    </subcellularLocation>
</comment>
<dbReference type="SUPFAM" id="SSF50447">
    <property type="entry name" value="Translation proteins"/>
    <property type="match status" value="1"/>
</dbReference>
<dbReference type="SUPFAM" id="SSF50465">
    <property type="entry name" value="EF-Tu/eEF-1alpha/eIF2-gamma C-terminal domain"/>
    <property type="match status" value="1"/>
</dbReference>
<accession>A0A8I6RYN0</accession>
<evidence type="ECO:0000256" key="6">
    <source>
        <dbReference type="ARBA" id="ARBA00022801"/>
    </source>
</evidence>
<dbReference type="KEGG" id="clec:106668231"/>
<dbReference type="CTD" id="117365"/>
<dbReference type="Proteomes" id="UP000494040">
    <property type="component" value="Unassembled WGS sequence"/>
</dbReference>
<dbReference type="GO" id="GO:0003924">
    <property type="term" value="F:GTPase activity"/>
    <property type="evidence" value="ECO:0007669"/>
    <property type="project" value="InterPro"/>
</dbReference>
<dbReference type="Gene3D" id="1.10.8.10">
    <property type="entry name" value="DNA helicase RuvA subunit, C-terminal domain"/>
    <property type="match status" value="1"/>
</dbReference>
<dbReference type="SUPFAM" id="SSF52540">
    <property type="entry name" value="P-loop containing nucleoside triphosphate hydrolases"/>
    <property type="match status" value="1"/>
</dbReference>
<dbReference type="InterPro" id="IPR004161">
    <property type="entry name" value="EFTu-like_2"/>
</dbReference>
<evidence type="ECO:0000256" key="5">
    <source>
        <dbReference type="ARBA" id="ARBA00022741"/>
    </source>
</evidence>
<dbReference type="FunFam" id="3.40.50.300:FF:000204">
    <property type="entry name" value="Translation elongation factor Tu"/>
    <property type="match status" value="1"/>
</dbReference>
<keyword evidence="3" id="KW-0963">Cytoplasm</keyword>
<dbReference type="Pfam" id="PF03144">
    <property type="entry name" value="GTP_EFTU_D2"/>
    <property type="match status" value="1"/>
</dbReference>
<dbReference type="FunFam" id="2.40.30.10:FF:000020">
    <property type="entry name" value="Translation elongation factor EF-1"/>
    <property type="match status" value="1"/>
</dbReference>
<dbReference type="OrthoDB" id="342024at2759"/>
<comment type="catalytic activity">
    <reaction evidence="10">
        <text>GTP + H2O = GDP + phosphate + H(+)</text>
        <dbReference type="Rhea" id="RHEA:19669"/>
        <dbReference type="ChEBI" id="CHEBI:15377"/>
        <dbReference type="ChEBI" id="CHEBI:15378"/>
        <dbReference type="ChEBI" id="CHEBI:37565"/>
        <dbReference type="ChEBI" id="CHEBI:43474"/>
        <dbReference type="ChEBI" id="CHEBI:58189"/>
    </reaction>
    <physiologicalReaction direction="left-to-right" evidence="10">
        <dbReference type="Rhea" id="RHEA:19670"/>
    </physiologicalReaction>
</comment>
<organism evidence="13 14">
    <name type="scientific">Cimex lectularius</name>
    <name type="common">Bed bug</name>
    <name type="synonym">Acanthia lectularia</name>
    <dbReference type="NCBI Taxonomy" id="79782"/>
    <lineage>
        <taxon>Eukaryota</taxon>
        <taxon>Metazoa</taxon>
        <taxon>Ecdysozoa</taxon>
        <taxon>Arthropoda</taxon>
        <taxon>Hexapoda</taxon>
        <taxon>Insecta</taxon>
        <taxon>Pterygota</taxon>
        <taxon>Neoptera</taxon>
        <taxon>Paraneoptera</taxon>
        <taxon>Hemiptera</taxon>
        <taxon>Heteroptera</taxon>
        <taxon>Panheteroptera</taxon>
        <taxon>Cimicomorpha</taxon>
        <taxon>Cimicidae</taxon>
        <taxon>Cimex</taxon>
    </lineage>
</organism>
<evidence type="ECO:0000256" key="9">
    <source>
        <dbReference type="ARBA" id="ARBA00023134"/>
    </source>
</evidence>
<reference evidence="13" key="1">
    <citation type="submission" date="2022-01" db="UniProtKB">
        <authorList>
            <consortium name="EnsemblMetazoa"/>
        </authorList>
    </citation>
    <scope>IDENTIFICATION</scope>
</reference>
<dbReference type="SUPFAM" id="SSF109732">
    <property type="entry name" value="HBS1-like domain"/>
    <property type="match status" value="1"/>
</dbReference>
<dbReference type="InterPro" id="IPR009001">
    <property type="entry name" value="Transl_elong_EF1A/Init_IF2_C"/>
</dbReference>